<dbReference type="Gene3D" id="2.60.40.10">
    <property type="entry name" value="Immunoglobulins"/>
    <property type="match status" value="1"/>
</dbReference>
<dbReference type="InterPro" id="IPR004302">
    <property type="entry name" value="Cellulose/chitin-bd_N"/>
</dbReference>
<keyword evidence="5" id="KW-0624">Polysaccharide degradation</keyword>
<dbReference type="InterPro" id="IPR014756">
    <property type="entry name" value="Ig_E-set"/>
</dbReference>
<feature type="compositionally biased region" description="Polar residues" evidence="6">
    <location>
        <begin position="333"/>
        <end position="347"/>
    </location>
</feature>
<keyword evidence="2" id="KW-0378">Hydrolase</keyword>
<dbReference type="GO" id="GO:0030247">
    <property type="term" value="F:polysaccharide binding"/>
    <property type="evidence" value="ECO:0007669"/>
    <property type="project" value="UniProtKB-UniRule"/>
</dbReference>
<dbReference type="SMART" id="SM00060">
    <property type="entry name" value="FN3"/>
    <property type="match status" value="1"/>
</dbReference>
<keyword evidence="4" id="KW-0326">Glycosidase</keyword>
<dbReference type="PANTHER" id="PTHR34823:SF1">
    <property type="entry name" value="CHITIN-BINDING TYPE-4 DOMAIN-CONTAINING PROTEIN"/>
    <property type="match status" value="1"/>
</dbReference>
<evidence type="ECO:0000256" key="3">
    <source>
        <dbReference type="ARBA" id="ARBA00023277"/>
    </source>
</evidence>
<feature type="region of interest" description="Disordered" evidence="6">
    <location>
        <begin position="333"/>
        <end position="357"/>
    </location>
</feature>
<dbReference type="PROSITE" id="PS00561">
    <property type="entry name" value="CBM2_A"/>
    <property type="match status" value="1"/>
</dbReference>
<gene>
    <name evidence="10" type="ORF">DPM12_03690</name>
</gene>
<dbReference type="InterPro" id="IPR003961">
    <property type="entry name" value="FN3_dom"/>
</dbReference>
<dbReference type="Pfam" id="PF03067">
    <property type="entry name" value="LPMO_10"/>
    <property type="match status" value="1"/>
</dbReference>
<evidence type="ECO:0000313" key="10">
    <source>
        <dbReference type="EMBL" id="RAW17955.1"/>
    </source>
</evidence>
<evidence type="ECO:0000256" key="6">
    <source>
        <dbReference type="SAM" id="MobiDB-lite"/>
    </source>
</evidence>
<keyword evidence="11" id="KW-1185">Reference proteome</keyword>
<organism evidence="10 11">
    <name type="scientific">Phytoactinopolyspora halophila</name>
    <dbReference type="NCBI Taxonomy" id="1981511"/>
    <lineage>
        <taxon>Bacteria</taxon>
        <taxon>Bacillati</taxon>
        <taxon>Actinomycetota</taxon>
        <taxon>Actinomycetes</taxon>
        <taxon>Jiangellales</taxon>
        <taxon>Jiangellaceae</taxon>
        <taxon>Phytoactinopolyspora</taxon>
    </lineage>
</organism>
<dbReference type="InterPro" id="IPR013783">
    <property type="entry name" value="Ig-like_fold"/>
</dbReference>
<dbReference type="Pfam" id="PF00553">
    <property type="entry name" value="CBM_2"/>
    <property type="match status" value="1"/>
</dbReference>
<dbReference type="CDD" id="cd00063">
    <property type="entry name" value="FN3"/>
    <property type="match status" value="1"/>
</dbReference>
<evidence type="ECO:0000259" key="9">
    <source>
        <dbReference type="PROSITE" id="PS51173"/>
    </source>
</evidence>
<dbReference type="InterPro" id="IPR051024">
    <property type="entry name" value="GlcNAc_Chitin_IntDeg"/>
</dbReference>
<dbReference type="PANTHER" id="PTHR34823">
    <property type="entry name" value="GLCNAC-BINDING PROTEIN A"/>
    <property type="match status" value="1"/>
</dbReference>
<proteinExistence type="predicted"/>
<comment type="caution">
    <text evidence="10">The sequence shown here is derived from an EMBL/GenBank/DDBJ whole genome shotgun (WGS) entry which is preliminary data.</text>
</comment>
<dbReference type="PROSITE" id="PS50853">
    <property type="entry name" value="FN3"/>
    <property type="match status" value="1"/>
</dbReference>
<dbReference type="EMBL" id="QMIG01000002">
    <property type="protein sequence ID" value="RAW17955.1"/>
    <property type="molecule type" value="Genomic_DNA"/>
</dbReference>
<evidence type="ECO:0000256" key="2">
    <source>
        <dbReference type="ARBA" id="ARBA00022801"/>
    </source>
</evidence>
<feature type="domain" description="Fibronectin type-III" evidence="8">
    <location>
        <begin position="258"/>
        <end position="350"/>
    </location>
</feature>
<dbReference type="SUPFAM" id="SSF49265">
    <property type="entry name" value="Fibronectin type III"/>
    <property type="match status" value="1"/>
</dbReference>
<feature type="chain" id="PRO_5016417071" evidence="7">
    <location>
        <begin position="33"/>
        <end position="468"/>
    </location>
</feature>
<dbReference type="AlphaFoldDB" id="A0A329R041"/>
<evidence type="ECO:0000259" key="8">
    <source>
        <dbReference type="PROSITE" id="PS50853"/>
    </source>
</evidence>
<dbReference type="SMART" id="SM00637">
    <property type="entry name" value="CBD_II"/>
    <property type="match status" value="1"/>
</dbReference>
<sequence length="468" mass="49010">MVRTLRKAAATTATAAIAFAGAMLINPGTANAHGATMFPGSRQYFCYIDGLEGGSGGDLAPTNPACQDAMAESGTTPLYNWFGNLHPSNDGGTVGSIPDGRICDGGDAGPYDFSPYNEMRDDWPRTHLTAGDTYTIQHNNWAHHPGDFNVYVTQQGWDPSSELSWSDLELIHTETNPPQNGGPGTDDGHYYWDVTFPSDRSGDHIVFIHWVRSDSPEDFFSCSDVAFDGGNGEVTGIGGDPGNGGDPPEVCPDEAPTTPGEPVVSDVTSESAHVMWSPSDGCVTAYQLVNTADGGEQVLAEVTGDPPGQMTDITGLEPNTSYEVAVRAVNDNTGDVSSLSASESFTTPEEGEGDPPEPGECVIGYEAEGWGDDPGFTASVTVTNTGGTDIDGWTLEWDYTAGQTVEEPGWSASVSQSGTTVTAENESWNGTISAGSSVTFGFNGTASSAGDNPAPEEFTLNGMDCSVE</sequence>
<keyword evidence="3" id="KW-0119">Carbohydrate metabolism</keyword>
<feature type="domain" description="CBM2" evidence="9">
    <location>
        <begin position="354"/>
        <end position="468"/>
    </location>
</feature>
<dbReference type="PROSITE" id="PS51173">
    <property type="entry name" value="CBM2"/>
    <property type="match status" value="1"/>
</dbReference>
<keyword evidence="1 7" id="KW-0732">Signal</keyword>
<dbReference type="InterPro" id="IPR008965">
    <property type="entry name" value="CBM2/CBM3_carb-bd_dom_sf"/>
</dbReference>
<feature type="signal peptide" evidence="7">
    <location>
        <begin position="1"/>
        <end position="32"/>
    </location>
</feature>
<dbReference type="InterPro" id="IPR001919">
    <property type="entry name" value="CBD2"/>
</dbReference>
<name>A0A329R041_9ACTN</name>
<dbReference type="GO" id="GO:0000272">
    <property type="term" value="P:polysaccharide catabolic process"/>
    <property type="evidence" value="ECO:0007669"/>
    <property type="project" value="UniProtKB-KW"/>
</dbReference>
<dbReference type="Gene3D" id="2.60.40.290">
    <property type="match status" value="1"/>
</dbReference>
<dbReference type="Gene3D" id="2.70.50.50">
    <property type="entry name" value="chitin-binding protein cbp21"/>
    <property type="match status" value="1"/>
</dbReference>
<evidence type="ECO:0000256" key="1">
    <source>
        <dbReference type="ARBA" id="ARBA00022729"/>
    </source>
</evidence>
<evidence type="ECO:0000256" key="4">
    <source>
        <dbReference type="ARBA" id="ARBA00023295"/>
    </source>
</evidence>
<dbReference type="SUPFAM" id="SSF49384">
    <property type="entry name" value="Carbohydrate-binding domain"/>
    <property type="match status" value="1"/>
</dbReference>
<dbReference type="InterPro" id="IPR018366">
    <property type="entry name" value="CBM2_CS"/>
</dbReference>
<reference evidence="10 11" key="1">
    <citation type="submission" date="2018-06" db="EMBL/GenBank/DDBJ databases">
        <title>Phytoactinopolyspora halophila sp. nov., a novel halophilic actinomycete isolated from a saline soil in China.</title>
        <authorList>
            <person name="Tang S.-K."/>
        </authorList>
    </citation>
    <scope>NUCLEOTIDE SEQUENCE [LARGE SCALE GENOMIC DNA]</scope>
    <source>
        <strain evidence="10 11">YIM 96934</strain>
    </source>
</reference>
<evidence type="ECO:0000256" key="7">
    <source>
        <dbReference type="SAM" id="SignalP"/>
    </source>
</evidence>
<dbReference type="CDD" id="cd21177">
    <property type="entry name" value="LPMO_AA10"/>
    <property type="match status" value="1"/>
</dbReference>
<dbReference type="InterPro" id="IPR012291">
    <property type="entry name" value="CBM2_carb-bd_dom_sf"/>
</dbReference>
<dbReference type="Pfam" id="PF00041">
    <property type="entry name" value="fn3"/>
    <property type="match status" value="1"/>
</dbReference>
<protein>
    <submittedName>
        <fullName evidence="10">Cellulose-binding protein</fullName>
    </submittedName>
</protein>
<evidence type="ECO:0000313" key="11">
    <source>
        <dbReference type="Proteomes" id="UP000250462"/>
    </source>
</evidence>
<accession>A0A329R041</accession>
<evidence type="ECO:0000256" key="5">
    <source>
        <dbReference type="ARBA" id="ARBA00023326"/>
    </source>
</evidence>
<dbReference type="Proteomes" id="UP000250462">
    <property type="component" value="Unassembled WGS sequence"/>
</dbReference>
<dbReference type="GO" id="GO:0004553">
    <property type="term" value="F:hydrolase activity, hydrolyzing O-glycosyl compounds"/>
    <property type="evidence" value="ECO:0007669"/>
    <property type="project" value="InterPro"/>
</dbReference>
<dbReference type="InterPro" id="IPR036116">
    <property type="entry name" value="FN3_sf"/>
</dbReference>
<dbReference type="SUPFAM" id="SSF81296">
    <property type="entry name" value="E set domains"/>
    <property type="match status" value="1"/>
</dbReference>